<dbReference type="EMBL" id="QXFY01000207">
    <property type="protein sequence ID" value="KAE9352198.1"/>
    <property type="molecule type" value="Genomic_DNA"/>
</dbReference>
<evidence type="ECO:0000256" key="1">
    <source>
        <dbReference type="SAM" id="SignalP"/>
    </source>
</evidence>
<proteinExistence type="predicted"/>
<accession>A0A6G0S7X8</accession>
<feature type="chain" id="PRO_5026174928" description="RxLR effector protein" evidence="1">
    <location>
        <begin position="23"/>
        <end position="58"/>
    </location>
</feature>
<evidence type="ECO:0000313" key="3">
    <source>
        <dbReference type="Proteomes" id="UP000486351"/>
    </source>
</evidence>
<gene>
    <name evidence="2" type="ORF">PF008_g5573</name>
</gene>
<comment type="caution">
    <text evidence="2">The sequence shown here is derived from an EMBL/GenBank/DDBJ whole genome shotgun (WGS) entry which is preliminary data.</text>
</comment>
<protein>
    <recommendedName>
        <fullName evidence="4">RxLR effector protein</fullName>
    </recommendedName>
</protein>
<feature type="signal peptide" evidence="1">
    <location>
        <begin position="1"/>
        <end position="22"/>
    </location>
</feature>
<dbReference type="AlphaFoldDB" id="A0A6G0S7X8"/>
<sequence>MFKTAVAVALVLVSVSNLQCRAKVASSRGAGSSKKTNKLYLFPTRAAGTRAAGSRNAT</sequence>
<dbReference type="Proteomes" id="UP000486351">
    <property type="component" value="Unassembled WGS sequence"/>
</dbReference>
<organism evidence="2 3">
    <name type="scientific">Phytophthora fragariae</name>
    <dbReference type="NCBI Taxonomy" id="53985"/>
    <lineage>
        <taxon>Eukaryota</taxon>
        <taxon>Sar</taxon>
        <taxon>Stramenopiles</taxon>
        <taxon>Oomycota</taxon>
        <taxon>Peronosporomycetes</taxon>
        <taxon>Peronosporales</taxon>
        <taxon>Peronosporaceae</taxon>
        <taxon>Phytophthora</taxon>
    </lineage>
</organism>
<reference evidence="2 3" key="1">
    <citation type="submission" date="2018-09" db="EMBL/GenBank/DDBJ databases">
        <title>Genomic investigation of the strawberry pathogen Phytophthora fragariae indicates pathogenicity is determined by transcriptional variation in three key races.</title>
        <authorList>
            <person name="Adams T.M."/>
            <person name="Armitage A.D."/>
            <person name="Sobczyk M.K."/>
            <person name="Bates H.J."/>
            <person name="Dunwell J.M."/>
            <person name="Nellist C.F."/>
            <person name="Harrison R.J."/>
        </authorList>
    </citation>
    <scope>NUCLEOTIDE SEQUENCE [LARGE SCALE GENOMIC DNA]</scope>
    <source>
        <strain evidence="2 3">NOV-77</strain>
    </source>
</reference>
<evidence type="ECO:0000313" key="2">
    <source>
        <dbReference type="EMBL" id="KAE9352198.1"/>
    </source>
</evidence>
<evidence type="ECO:0008006" key="4">
    <source>
        <dbReference type="Google" id="ProtNLM"/>
    </source>
</evidence>
<name>A0A6G0S7X8_9STRA</name>
<keyword evidence="1" id="KW-0732">Signal</keyword>